<gene>
    <name evidence="2" type="ORF">E3N88_22021</name>
</gene>
<protein>
    <submittedName>
        <fullName evidence="2">Uncharacterized protein</fullName>
    </submittedName>
</protein>
<feature type="compositionally biased region" description="Pro residues" evidence="1">
    <location>
        <begin position="64"/>
        <end position="74"/>
    </location>
</feature>
<feature type="compositionally biased region" description="Polar residues" evidence="1">
    <location>
        <begin position="1"/>
        <end position="12"/>
    </location>
</feature>
<feature type="region of interest" description="Disordered" evidence="1">
    <location>
        <begin position="154"/>
        <end position="206"/>
    </location>
</feature>
<keyword evidence="3" id="KW-1185">Reference proteome</keyword>
<reference evidence="2 3" key="1">
    <citation type="submission" date="2019-05" db="EMBL/GenBank/DDBJ databases">
        <title>Mikania micrantha, genome provides insights into the molecular mechanism of rapid growth.</title>
        <authorList>
            <person name="Liu B."/>
        </authorList>
    </citation>
    <scope>NUCLEOTIDE SEQUENCE [LARGE SCALE GENOMIC DNA]</scope>
    <source>
        <strain evidence="2">NLD-2019</strain>
        <tissue evidence="2">Leaf</tissue>
    </source>
</reference>
<dbReference type="AlphaFoldDB" id="A0A5N6NB28"/>
<dbReference type="EMBL" id="SZYD01000012">
    <property type="protein sequence ID" value="KAD4584420.1"/>
    <property type="molecule type" value="Genomic_DNA"/>
</dbReference>
<name>A0A5N6NB28_9ASTR</name>
<feature type="compositionally biased region" description="Low complexity" evidence="1">
    <location>
        <begin position="167"/>
        <end position="178"/>
    </location>
</feature>
<sequence>MHTRYSGRSSPLNFDPEIERTARRNRVLHRTELASPSFQQQLTMEFPLEPPRFEDFENPQGNQNPPPPPPPPLTQPQFQHNPPPNHPHNDDHHTNTTEERHTFRGGSHHVTIGSEENNIQNWDDGLNGGDYNLQNVNAAYDDPYGYPPLQPPMHNPYPQNPHGFHHQQPQYGYPPQQGFNRPPRPQNPNYGPGIPMPPPNMEVPMNYNQGMAHAQAPNNQGNQQQFNRQQGYNQGGYQRQYQGNQNQGFQGNYRQQQPPQQGVMWNRLRKGKGKQTAEQGSSSRQKSISKKRRTLLVDESESDDDQIQQMGERERRQMEADIEHIPKPTWQRDDKLSTLPEVWQEDLYREKMTKLKRKEDAMVTERAVLMPECTALGIVECFQRLALMRQQGALHADTVYIRKQHKVFSLSKLDSRDWGYISNERYYIMKDILTGQSLKGLKSGMMEESSEEEEDESEEEEEEDETENIGGSGTGTGGNASQFEDDLLTAVVHSMRPKEFHQWPPIAQLNWDRNSREYELNRKHRERQELIARSNAYFAQQEINARFADNEQIRHYEDYYAGRPYREHPRPVEWSTAREVDRSVAQFPYPQTHSSSWAPVPTPQEQSGSSDPFNLGSLQTEAEALLCGNTFELRLDVNSKWEILVGVMEVLIFE</sequence>
<accession>A0A5N6NB28</accession>
<comment type="caution">
    <text evidence="2">The sequence shown here is derived from an EMBL/GenBank/DDBJ whole genome shotgun (WGS) entry which is preliminary data.</text>
</comment>
<feature type="region of interest" description="Disordered" evidence="1">
    <location>
        <begin position="590"/>
        <end position="614"/>
    </location>
</feature>
<feature type="region of interest" description="Disordered" evidence="1">
    <location>
        <begin position="234"/>
        <end position="313"/>
    </location>
</feature>
<feature type="region of interest" description="Disordered" evidence="1">
    <location>
        <begin position="1"/>
        <end position="111"/>
    </location>
</feature>
<feature type="compositionally biased region" description="Polar residues" evidence="1">
    <location>
        <begin position="34"/>
        <end position="43"/>
    </location>
</feature>
<evidence type="ECO:0000313" key="3">
    <source>
        <dbReference type="Proteomes" id="UP000326396"/>
    </source>
</evidence>
<organism evidence="2 3">
    <name type="scientific">Mikania micrantha</name>
    <name type="common">bitter vine</name>
    <dbReference type="NCBI Taxonomy" id="192012"/>
    <lineage>
        <taxon>Eukaryota</taxon>
        <taxon>Viridiplantae</taxon>
        <taxon>Streptophyta</taxon>
        <taxon>Embryophyta</taxon>
        <taxon>Tracheophyta</taxon>
        <taxon>Spermatophyta</taxon>
        <taxon>Magnoliopsida</taxon>
        <taxon>eudicotyledons</taxon>
        <taxon>Gunneridae</taxon>
        <taxon>Pentapetalae</taxon>
        <taxon>asterids</taxon>
        <taxon>campanulids</taxon>
        <taxon>Asterales</taxon>
        <taxon>Asteraceae</taxon>
        <taxon>Asteroideae</taxon>
        <taxon>Heliantheae alliance</taxon>
        <taxon>Eupatorieae</taxon>
        <taxon>Mikania</taxon>
    </lineage>
</organism>
<proteinExistence type="predicted"/>
<feature type="compositionally biased region" description="Basic and acidic residues" evidence="1">
    <location>
        <begin position="87"/>
        <end position="102"/>
    </location>
</feature>
<dbReference type="Proteomes" id="UP000326396">
    <property type="component" value="Linkage Group LG2"/>
</dbReference>
<evidence type="ECO:0000313" key="2">
    <source>
        <dbReference type="EMBL" id="KAD4584420.1"/>
    </source>
</evidence>
<feature type="compositionally biased region" description="Low complexity" evidence="1">
    <location>
        <begin position="234"/>
        <end position="261"/>
    </location>
</feature>
<feature type="region of interest" description="Disordered" evidence="1">
    <location>
        <begin position="440"/>
        <end position="482"/>
    </location>
</feature>
<feature type="compositionally biased region" description="Acidic residues" evidence="1">
    <location>
        <begin position="448"/>
        <end position="467"/>
    </location>
</feature>
<evidence type="ECO:0000256" key="1">
    <source>
        <dbReference type="SAM" id="MobiDB-lite"/>
    </source>
</evidence>